<dbReference type="PANTHER" id="PTHR21198">
    <property type="entry name" value="GLUTAMATE RACEMASE"/>
    <property type="match status" value="1"/>
</dbReference>
<evidence type="ECO:0000256" key="1">
    <source>
        <dbReference type="ARBA" id="ARBA00007847"/>
    </source>
</evidence>
<sequence>MADDPMTLIGLIGGMSWESSALYYRLLNAAAHSRLGGHHNARSVLFTLDFDAINRLAAEGRWDEVAGLITDAGHRLEDAGAAFVMITAVSGHAVADQVEAALRVPLLHIADPFAKAVRASGRTRVGLLGTRYTMEMDFFSTRLRERHQLGVLIPPQEQRHALHRIIVEELTLGRITEEARHTLLSMAAGLAARGAEAIAVACTELPLVAAMEAYPVTAFDVVQLHVEAALDRAIAEASA</sequence>
<dbReference type="Proteomes" id="UP000241247">
    <property type="component" value="Unassembled WGS sequence"/>
</dbReference>
<gene>
    <name evidence="3" type="ORF">C7449_101252</name>
</gene>
<dbReference type="OrthoDB" id="9803739at2"/>
<evidence type="ECO:0000256" key="2">
    <source>
        <dbReference type="ARBA" id="ARBA00023235"/>
    </source>
</evidence>
<comment type="caution">
    <text evidence="3">The sequence shown here is derived from an EMBL/GenBank/DDBJ whole genome shotgun (WGS) entry which is preliminary data.</text>
</comment>
<dbReference type="Gene3D" id="3.40.50.1860">
    <property type="match status" value="2"/>
</dbReference>
<dbReference type="NCBIfam" id="TIGR00035">
    <property type="entry name" value="asp_race"/>
    <property type="match status" value="1"/>
</dbReference>
<dbReference type="RefSeq" id="WP_108000965.1">
    <property type="nucleotide sequence ID" value="NZ_JBHEEX010000008.1"/>
</dbReference>
<evidence type="ECO:0000313" key="3">
    <source>
        <dbReference type="EMBL" id="PTM98587.1"/>
    </source>
</evidence>
<dbReference type="SUPFAM" id="SSF53681">
    <property type="entry name" value="Aspartate/glutamate racemase"/>
    <property type="match status" value="2"/>
</dbReference>
<comment type="similarity">
    <text evidence="1">Belongs to the aspartate/glutamate racemases family.</text>
</comment>
<organism evidence="3 4">
    <name type="scientific">Mycoplana dimorpha</name>
    <dbReference type="NCBI Taxonomy" id="28320"/>
    <lineage>
        <taxon>Bacteria</taxon>
        <taxon>Pseudomonadati</taxon>
        <taxon>Pseudomonadota</taxon>
        <taxon>Alphaproteobacteria</taxon>
        <taxon>Hyphomicrobiales</taxon>
        <taxon>Rhizobiaceae</taxon>
        <taxon>Mycoplana</taxon>
    </lineage>
</organism>
<dbReference type="InterPro" id="IPR004380">
    <property type="entry name" value="Asp_race"/>
</dbReference>
<dbReference type="EMBL" id="PZZZ01000001">
    <property type="protein sequence ID" value="PTM98587.1"/>
    <property type="molecule type" value="Genomic_DNA"/>
</dbReference>
<dbReference type="InterPro" id="IPR001920">
    <property type="entry name" value="Asp/Glu_race"/>
</dbReference>
<proteinExistence type="inferred from homology"/>
<dbReference type="GO" id="GO:0047661">
    <property type="term" value="F:amino-acid racemase activity"/>
    <property type="evidence" value="ECO:0007669"/>
    <property type="project" value="InterPro"/>
</dbReference>
<keyword evidence="4" id="KW-1185">Reference proteome</keyword>
<protein>
    <submittedName>
        <fullName evidence="3">Aspartate racemase</fullName>
    </submittedName>
</protein>
<keyword evidence="2" id="KW-0413">Isomerase</keyword>
<dbReference type="InterPro" id="IPR015942">
    <property type="entry name" value="Asp/Glu/hydantoin_racemase"/>
</dbReference>
<name>A0A2T5BHW4_MYCDI</name>
<dbReference type="Pfam" id="PF01177">
    <property type="entry name" value="Asp_Glu_race"/>
    <property type="match status" value="1"/>
</dbReference>
<dbReference type="AlphaFoldDB" id="A0A2T5BHW4"/>
<reference evidence="3 4" key="1">
    <citation type="submission" date="2018-04" db="EMBL/GenBank/DDBJ databases">
        <title>Genomic Encyclopedia of Type Strains, Phase IV (KMG-IV): sequencing the most valuable type-strain genomes for metagenomic binning, comparative biology and taxonomic classification.</title>
        <authorList>
            <person name="Goeker M."/>
        </authorList>
    </citation>
    <scope>NUCLEOTIDE SEQUENCE [LARGE SCALE GENOMIC DNA]</scope>
    <source>
        <strain evidence="3 4">DSM 7138</strain>
    </source>
</reference>
<dbReference type="PANTHER" id="PTHR21198:SF7">
    <property type="entry name" value="ASPARTATE-GLUTAMATE RACEMASE FAMILY"/>
    <property type="match status" value="1"/>
</dbReference>
<accession>A0A2T5BHW4</accession>
<evidence type="ECO:0000313" key="4">
    <source>
        <dbReference type="Proteomes" id="UP000241247"/>
    </source>
</evidence>